<dbReference type="VEuPathDB" id="CryptoDB:GNI_162830"/>
<protein>
    <submittedName>
        <fullName evidence="2">Uncharacterized protein</fullName>
    </submittedName>
</protein>
<feature type="region of interest" description="Disordered" evidence="1">
    <location>
        <begin position="188"/>
        <end position="214"/>
    </location>
</feature>
<proteinExistence type="predicted"/>
<evidence type="ECO:0000313" key="2">
    <source>
        <dbReference type="EMBL" id="EZG43670.1"/>
    </source>
</evidence>
<evidence type="ECO:0000313" key="3">
    <source>
        <dbReference type="Proteomes" id="UP000019763"/>
    </source>
</evidence>
<dbReference type="RefSeq" id="XP_011133096.1">
    <property type="nucleotide sequence ID" value="XM_011134794.1"/>
</dbReference>
<dbReference type="Proteomes" id="UP000019763">
    <property type="component" value="Unassembled WGS sequence"/>
</dbReference>
<keyword evidence="3" id="KW-1185">Reference proteome</keyword>
<feature type="region of interest" description="Disordered" evidence="1">
    <location>
        <begin position="232"/>
        <end position="273"/>
    </location>
</feature>
<feature type="compositionally biased region" description="Basic and acidic residues" evidence="1">
    <location>
        <begin position="260"/>
        <end position="273"/>
    </location>
</feature>
<accession>A0A023AZD5</accession>
<dbReference type="eggNOG" id="ENOG502SX15">
    <property type="taxonomic scope" value="Eukaryota"/>
</dbReference>
<feature type="compositionally biased region" description="Basic and acidic residues" evidence="1">
    <location>
        <begin position="245"/>
        <end position="254"/>
    </location>
</feature>
<comment type="caution">
    <text evidence="2">The sequence shown here is derived from an EMBL/GenBank/DDBJ whole genome shotgun (WGS) entry which is preliminary data.</text>
</comment>
<organism evidence="2 3">
    <name type="scientific">Gregarina niphandrodes</name>
    <name type="common">Septate eugregarine</name>
    <dbReference type="NCBI Taxonomy" id="110365"/>
    <lineage>
        <taxon>Eukaryota</taxon>
        <taxon>Sar</taxon>
        <taxon>Alveolata</taxon>
        <taxon>Apicomplexa</taxon>
        <taxon>Conoidasida</taxon>
        <taxon>Gregarinasina</taxon>
        <taxon>Eugregarinorida</taxon>
        <taxon>Gregarinidae</taxon>
        <taxon>Gregarina</taxon>
    </lineage>
</organism>
<reference evidence="2" key="1">
    <citation type="submission" date="2013-12" db="EMBL/GenBank/DDBJ databases">
        <authorList>
            <person name="Omoto C.K."/>
            <person name="Sibley D."/>
            <person name="Venepally P."/>
            <person name="Hadjithomas M."/>
            <person name="Karamycheva S."/>
            <person name="Brunk B."/>
            <person name="Roos D."/>
            <person name="Caler E."/>
            <person name="Lorenzi H."/>
        </authorList>
    </citation>
    <scope>NUCLEOTIDE SEQUENCE</scope>
</reference>
<dbReference type="EMBL" id="AFNH02001214">
    <property type="protein sequence ID" value="EZG43670.1"/>
    <property type="molecule type" value="Genomic_DNA"/>
</dbReference>
<evidence type="ECO:0000256" key="1">
    <source>
        <dbReference type="SAM" id="MobiDB-lite"/>
    </source>
</evidence>
<sequence length="343" mass="37815">MAYVAAPLASQTILGAVRELEPRDFTLDMLADELSFFTTFTTEGLRAFIDSLEFLRECGSPSGSPLAGLTPTTVAGSEVLLPPTRVDDRSRISLLGYLLPFFIRRLTRLAGELTTLVDGVRSQELGGDMTPEVTDELRRLIQMVNDNVRPADPSLTNVLDMTRGVPWDMPDIHQKKALKWNQNASEIDAAGNKAQKPVRSTSEYGGRRQQRNPTGFLKFNIADLGLDDDSEDFGGLASGSPTRIPDGRTTDAPRRASATDGEHALKRQHSSFDDRTVEIEDSVSDPHWHDAQRASVREVRVRKRIPTGHPNMMATALLARKSLEMDSDEDNEDLATNTALNAK</sequence>
<name>A0A023AZD5_GRENI</name>
<dbReference type="AlphaFoldDB" id="A0A023AZD5"/>
<gene>
    <name evidence="2" type="ORF">GNI_162830</name>
</gene>
<dbReference type="GeneID" id="22915638"/>